<evidence type="ECO:0000313" key="1">
    <source>
        <dbReference type="EMBL" id="RPB17304.1"/>
    </source>
</evidence>
<dbReference type="InParanoid" id="A0A3N4L340"/>
<dbReference type="AlphaFoldDB" id="A0A3N4L340"/>
<keyword evidence="2" id="KW-1185">Reference proteome</keyword>
<organism evidence="1 2">
    <name type="scientific">Morchella conica CCBAS932</name>
    <dbReference type="NCBI Taxonomy" id="1392247"/>
    <lineage>
        <taxon>Eukaryota</taxon>
        <taxon>Fungi</taxon>
        <taxon>Dikarya</taxon>
        <taxon>Ascomycota</taxon>
        <taxon>Pezizomycotina</taxon>
        <taxon>Pezizomycetes</taxon>
        <taxon>Pezizales</taxon>
        <taxon>Morchellaceae</taxon>
        <taxon>Morchella</taxon>
    </lineage>
</organism>
<gene>
    <name evidence="1" type="ORF">P167DRAFT_125490</name>
</gene>
<dbReference type="Proteomes" id="UP000277580">
    <property type="component" value="Unassembled WGS sequence"/>
</dbReference>
<accession>A0A3N4L340</accession>
<name>A0A3N4L340_9PEZI</name>
<sequence>MQVWKGGRLVEEGRRTMIGLHILTTASGLGLERKLYAMQQGRTGCTDREREKREIKIAHRALVGIDN</sequence>
<proteinExistence type="predicted"/>
<evidence type="ECO:0000313" key="2">
    <source>
        <dbReference type="Proteomes" id="UP000277580"/>
    </source>
</evidence>
<reference evidence="1 2" key="1">
    <citation type="journal article" date="2018" name="Nat. Ecol. Evol.">
        <title>Pezizomycetes genomes reveal the molecular basis of ectomycorrhizal truffle lifestyle.</title>
        <authorList>
            <person name="Murat C."/>
            <person name="Payen T."/>
            <person name="Noel B."/>
            <person name="Kuo A."/>
            <person name="Morin E."/>
            <person name="Chen J."/>
            <person name="Kohler A."/>
            <person name="Krizsan K."/>
            <person name="Balestrini R."/>
            <person name="Da Silva C."/>
            <person name="Montanini B."/>
            <person name="Hainaut M."/>
            <person name="Levati E."/>
            <person name="Barry K.W."/>
            <person name="Belfiori B."/>
            <person name="Cichocki N."/>
            <person name="Clum A."/>
            <person name="Dockter R.B."/>
            <person name="Fauchery L."/>
            <person name="Guy J."/>
            <person name="Iotti M."/>
            <person name="Le Tacon F."/>
            <person name="Lindquist E.A."/>
            <person name="Lipzen A."/>
            <person name="Malagnac F."/>
            <person name="Mello A."/>
            <person name="Molinier V."/>
            <person name="Miyauchi S."/>
            <person name="Poulain J."/>
            <person name="Riccioni C."/>
            <person name="Rubini A."/>
            <person name="Sitrit Y."/>
            <person name="Splivallo R."/>
            <person name="Traeger S."/>
            <person name="Wang M."/>
            <person name="Zifcakova L."/>
            <person name="Wipf D."/>
            <person name="Zambonelli A."/>
            <person name="Paolocci F."/>
            <person name="Nowrousian M."/>
            <person name="Ottonello S."/>
            <person name="Baldrian P."/>
            <person name="Spatafora J.W."/>
            <person name="Henrissat B."/>
            <person name="Nagy L.G."/>
            <person name="Aury J.M."/>
            <person name="Wincker P."/>
            <person name="Grigoriev I.V."/>
            <person name="Bonfante P."/>
            <person name="Martin F.M."/>
        </authorList>
    </citation>
    <scope>NUCLEOTIDE SEQUENCE [LARGE SCALE GENOMIC DNA]</scope>
    <source>
        <strain evidence="1 2">CCBAS932</strain>
    </source>
</reference>
<protein>
    <submittedName>
        <fullName evidence="1">Uncharacterized protein</fullName>
    </submittedName>
</protein>
<dbReference type="EMBL" id="ML119106">
    <property type="protein sequence ID" value="RPB17304.1"/>
    <property type="molecule type" value="Genomic_DNA"/>
</dbReference>